<name>A0A8J5CPG2_CHIOP</name>
<dbReference type="EMBL" id="JACEEZ010019893">
    <property type="protein sequence ID" value="KAG0715232.1"/>
    <property type="molecule type" value="Genomic_DNA"/>
</dbReference>
<reference evidence="2" key="1">
    <citation type="submission" date="2020-07" db="EMBL/GenBank/DDBJ databases">
        <title>The High-quality genome of the commercially important snow crab, Chionoecetes opilio.</title>
        <authorList>
            <person name="Jeong J.-H."/>
            <person name="Ryu S."/>
        </authorList>
    </citation>
    <scope>NUCLEOTIDE SEQUENCE</scope>
    <source>
        <strain evidence="2">MADBK_172401_WGS</strain>
        <tissue evidence="2">Digestive gland</tissue>
    </source>
</reference>
<feature type="region of interest" description="Disordered" evidence="1">
    <location>
        <begin position="92"/>
        <end position="116"/>
    </location>
</feature>
<dbReference type="Pfam" id="PF14989">
    <property type="entry name" value="CCDC32"/>
    <property type="match status" value="1"/>
</dbReference>
<feature type="region of interest" description="Disordered" evidence="1">
    <location>
        <begin position="1"/>
        <end position="45"/>
    </location>
</feature>
<evidence type="ECO:0000313" key="3">
    <source>
        <dbReference type="Proteomes" id="UP000770661"/>
    </source>
</evidence>
<gene>
    <name evidence="2" type="ORF">GWK47_012433</name>
</gene>
<feature type="compositionally biased region" description="Basic and acidic residues" evidence="1">
    <location>
        <begin position="34"/>
        <end position="43"/>
    </location>
</feature>
<keyword evidence="3" id="KW-1185">Reference proteome</keyword>
<protein>
    <submittedName>
        <fullName evidence="2">Uncharacterized protein</fullName>
    </submittedName>
</protein>
<evidence type="ECO:0000313" key="2">
    <source>
        <dbReference type="EMBL" id="KAG0715232.1"/>
    </source>
</evidence>
<organism evidence="2 3">
    <name type="scientific">Chionoecetes opilio</name>
    <name type="common">Atlantic snow crab</name>
    <name type="synonym">Cancer opilio</name>
    <dbReference type="NCBI Taxonomy" id="41210"/>
    <lineage>
        <taxon>Eukaryota</taxon>
        <taxon>Metazoa</taxon>
        <taxon>Ecdysozoa</taxon>
        <taxon>Arthropoda</taxon>
        <taxon>Crustacea</taxon>
        <taxon>Multicrustacea</taxon>
        <taxon>Malacostraca</taxon>
        <taxon>Eumalacostraca</taxon>
        <taxon>Eucarida</taxon>
        <taxon>Decapoda</taxon>
        <taxon>Pleocyemata</taxon>
        <taxon>Brachyura</taxon>
        <taxon>Eubrachyura</taxon>
        <taxon>Majoidea</taxon>
        <taxon>Majidae</taxon>
        <taxon>Chionoecetes</taxon>
    </lineage>
</organism>
<sequence>MGVMDGLWGPAEKLGADTSPALGFEDSFSPQSNHLEETLHSPDNETYIPLQDSRQYLAGLESKLANVQGRTASARKTESRRLLDALAASRSTHTAQLMRNTEPPCGSLPTNDTAPLSSTIDPQGALGAMLRRVAPDRVALTHERCASCYRLICWHRCMRLSSRLRWSLREQQGT</sequence>
<evidence type="ECO:0000256" key="1">
    <source>
        <dbReference type="SAM" id="MobiDB-lite"/>
    </source>
</evidence>
<dbReference type="PANTHER" id="PTHR31800">
    <property type="entry name" value="COILED-COIL DOMAIN-CONTAINING PROTEIN 32"/>
    <property type="match status" value="1"/>
</dbReference>
<dbReference type="OrthoDB" id="5982503at2759"/>
<dbReference type="AlphaFoldDB" id="A0A8J5CPG2"/>
<accession>A0A8J5CPG2</accession>
<dbReference type="Proteomes" id="UP000770661">
    <property type="component" value="Unassembled WGS sequence"/>
</dbReference>
<comment type="caution">
    <text evidence="2">The sequence shown here is derived from an EMBL/GenBank/DDBJ whole genome shotgun (WGS) entry which is preliminary data.</text>
</comment>
<proteinExistence type="predicted"/>
<dbReference type="GO" id="GO:0044782">
    <property type="term" value="P:cilium organization"/>
    <property type="evidence" value="ECO:0007669"/>
    <property type="project" value="TreeGrafter"/>
</dbReference>
<dbReference type="PANTHER" id="PTHR31800:SF1">
    <property type="entry name" value="COILED-COIL DOMAIN-CONTAINING PROTEIN 32"/>
    <property type="match status" value="1"/>
</dbReference>
<dbReference type="InterPro" id="IPR028039">
    <property type="entry name" value="CCDC32"/>
</dbReference>